<keyword evidence="3" id="KW-0560">Oxidoreductase</keyword>
<dbReference type="AlphaFoldDB" id="A0AAE0L946"/>
<accession>A0AAE0L946</accession>
<evidence type="ECO:0000256" key="3">
    <source>
        <dbReference type="ARBA" id="ARBA00023002"/>
    </source>
</evidence>
<proteinExistence type="inferred from homology"/>
<name>A0AAE0L946_9CHLO</name>
<dbReference type="Gene3D" id="3.40.50.720">
    <property type="entry name" value="NAD(P)-binding Rossmann-like Domain"/>
    <property type="match status" value="1"/>
</dbReference>
<sequence length="274" mass="28899">MGGERILVTGGNSGIGLALCKQLATEHDCHVYLGSRSMESGSKALESIFSYAPQCTGKNEVVNIDVMSDASVTEAANSLRTALGSEVLYAVVNNAGTGLAHGVAPEVILDTNLYGVKRVCEAFLPLLHPVEGRIVNVGSGAGPMWLNKQSAETKAIINDANVTWQQIDGVVKAEFSRGTGVNAYGVSKSCVSAYTALLARTNPNLKCSSVSPGFIDTAIVRGFGAKKSPEEGTVSIRHYLFAKLEGNGWYYGSDAVRSPLDVLRNPGEPPYTGK</sequence>
<evidence type="ECO:0008006" key="6">
    <source>
        <dbReference type="Google" id="ProtNLM"/>
    </source>
</evidence>
<keyword evidence="5" id="KW-1185">Reference proteome</keyword>
<evidence type="ECO:0000313" key="4">
    <source>
        <dbReference type="EMBL" id="KAK3276603.1"/>
    </source>
</evidence>
<dbReference type="PANTHER" id="PTHR43490">
    <property type="entry name" value="(+)-NEOMENTHOL DEHYDROGENASE"/>
    <property type="match status" value="1"/>
</dbReference>
<dbReference type="Proteomes" id="UP001190700">
    <property type="component" value="Unassembled WGS sequence"/>
</dbReference>
<dbReference type="EMBL" id="LGRX02006469">
    <property type="protein sequence ID" value="KAK3276603.1"/>
    <property type="molecule type" value="Genomic_DNA"/>
</dbReference>
<organism evidence="4 5">
    <name type="scientific">Cymbomonas tetramitiformis</name>
    <dbReference type="NCBI Taxonomy" id="36881"/>
    <lineage>
        <taxon>Eukaryota</taxon>
        <taxon>Viridiplantae</taxon>
        <taxon>Chlorophyta</taxon>
        <taxon>Pyramimonadophyceae</taxon>
        <taxon>Pyramimonadales</taxon>
        <taxon>Pyramimonadaceae</taxon>
        <taxon>Cymbomonas</taxon>
    </lineage>
</organism>
<dbReference type="PRINTS" id="PR00081">
    <property type="entry name" value="GDHRDH"/>
</dbReference>
<evidence type="ECO:0000256" key="1">
    <source>
        <dbReference type="ARBA" id="ARBA00006484"/>
    </source>
</evidence>
<dbReference type="InterPro" id="IPR036291">
    <property type="entry name" value="NAD(P)-bd_dom_sf"/>
</dbReference>
<evidence type="ECO:0000256" key="2">
    <source>
        <dbReference type="ARBA" id="ARBA00022857"/>
    </source>
</evidence>
<evidence type="ECO:0000313" key="5">
    <source>
        <dbReference type="Proteomes" id="UP001190700"/>
    </source>
</evidence>
<dbReference type="InterPro" id="IPR002347">
    <property type="entry name" value="SDR_fam"/>
</dbReference>
<keyword evidence="2" id="KW-0521">NADP</keyword>
<gene>
    <name evidence="4" type="ORF">CYMTET_15334</name>
</gene>
<dbReference type="Pfam" id="PF00106">
    <property type="entry name" value="adh_short"/>
    <property type="match status" value="1"/>
</dbReference>
<dbReference type="SUPFAM" id="SSF51735">
    <property type="entry name" value="NAD(P)-binding Rossmann-fold domains"/>
    <property type="match status" value="1"/>
</dbReference>
<dbReference type="GO" id="GO:0016020">
    <property type="term" value="C:membrane"/>
    <property type="evidence" value="ECO:0007669"/>
    <property type="project" value="TreeGrafter"/>
</dbReference>
<comment type="similarity">
    <text evidence="1">Belongs to the short-chain dehydrogenases/reductases (SDR) family.</text>
</comment>
<reference evidence="4 5" key="1">
    <citation type="journal article" date="2015" name="Genome Biol. Evol.">
        <title>Comparative Genomics of a Bacterivorous Green Alga Reveals Evolutionary Causalities and Consequences of Phago-Mixotrophic Mode of Nutrition.</title>
        <authorList>
            <person name="Burns J.A."/>
            <person name="Paasch A."/>
            <person name="Narechania A."/>
            <person name="Kim E."/>
        </authorList>
    </citation>
    <scope>NUCLEOTIDE SEQUENCE [LARGE SCALE GENOMIC DNA]</scope>
    <source>
        <strain evidence="4 5">PLY_AMNH</strain>
    </source>
</reference>
<dbReference type="GO" id="GO:0016491">
    <property type="term" value="F:oxidoreductase activity"/>
    <property type="evidence" value="ECO:0007669"/>
    <property type="project" value="UniProtKB-KW"/>
</dbReference>
<protein>
    <recommendedName>
        <fullName evidence="6">NAD(P)-binding protein</fullName>
    </recommendedName>
</protein>
<dbReference type="PANTHER" id="PTHR43490:SF99">
    <property type="entry name" value="SHORT-CHAIN DEHYDROGENASE_REDUCTASE"/>
    <property type="match status" value="1"/>
</dbReference>
<comment type="caution">
    <text evidence="4">The sequence shown here is derived from an EMBL/GenBank/DDBJ whole genome shotgun (WGS) entry which is preliminary data.</text>
</comment>